<feature type="region of interest" description="Disordered" evidence="1">
    <location>
        <begin position="1"/>
        <end position="21"/>
    </location>
</feature>
<accession>A0ABX1G279</accession>
<dbReference type="Gene3D" id="3.40.190.120">
    <property type="entry name" value="Osmoprotection protein (prox), domain 2"/>
    <property type="match status" value="1"/>
</dbReference>
<gene>
    <name evidence="2" type="ORF">HED64_06445</name>
</gene>
<evidence type="ECO:0000256" key="1">
    <source>
        <dbReference type="SAM" id="MobiDB-lite"/>
    </source>
</evidence>
<comment type="caution">
    <text evidence="2">The sequence shown here is derived from an EMBL/GenBank/DDBJ whole genome shotgun (WGS) entry which is preliminary data.</text>
</comment>
<protein>
    <recommendedName>
        <fullName evidence="4">ABC-type glycine betaine transport system substrate-binding domain-containing protein</fullName>
    </recommendedName>
</protein>
<proteinExistence type="predicted"/>
<dbReference type="EMBL" id="JAAWVT010000002">
    <property type="protein sequence ID" value="NKG20352.1"/>
    <property type="molecule type" value="Genomic_DNA"/>
</dbReference>
<organism evidence="2 3">
    <name type="scientific">Paeniglutamicibacter terrestris</name>
    <dbReference type="NCBI Taxonomy" id="2723403"/>
    <lineage>
        <taxon>Bacteria</taxon>
        <taxon>Bacillati</taxon>
        <taxon>Actinomycetota</taxon>
        <taxon>Actinomycetes</taxon>
        <taxon>Micrococcales</taxon>
        <taxon>Micrococcaceae</taxon>
        <taxon>Paeniglutamicibacter</taxon>
    </lineage>
</organism>
<sequence>MRRYTGNGESQRAQPRHSLPRGRTIIGAAGLMVLGLVLGACTSDSPVHTAQATTERELILAQGPDATAQALSAAYQQMLSDAGVQTKLADPTADPIAAVLAGKADVAIGGSSAMLGALSAVPQANATAETTTSGTAANSSPVLPGAPGVLDTGATIKALHALAPKGFAVLDSAAAERTGTLVLTQATSAAGPLVNLTELGALCHRLDFGIATKDSAELLALLRQSVSCSPKSVTELDDEAASDVLPVIGDEVQIQATTVDNAGIIDNALVQLEDTAALFAPQSLTPVITTEGVGQDAIKAINKLSAALKQEDLQDLNRMVTGGDAVDARSAAHDWLTDRSLLVAP</sequence>
<evidence type="ECO:0008006" key="4">
    <source>
        <dbReference type="Google" id="ProtNLM"/>
    </source>
</evidence>
<reference evidence="2 3" key="1">
    <citation type="submission" date="2020-04" db="EMBL/GenBank/DDBJ databases">
        <title>Paeniglutamicibacter sp. ANT13_2, a novel actinomycete isolated from sediment in Antarctica.</title>
        <authorList>
            <person name="Sakdapetsiri C."/>
            <person name="Pinyakong O."/>
        </authorList>
    </citation>
    <scope>NUCLEOTIDE SEQUENCE [LARGE SCALE GENOMIC DNA]</scope>
    <source>
        <strain evidence="2 3">ANT13_2</strain>
    </source>
</reference>
<dbReference type="Gene3D" id="3.40.190.10">
    <property type="entry name" value="Periplasmic binding protein-like II"/>
    <property type="match status" value="1"/>
</dbReference>
<evidence type="ECO:0000313" key="2">
    <source>
        <dbReference type="EMBL" id="NKG20352.1"/>
    </source>
</evidence>
<keyword evidence="3" id="KW-1185">Reference proteome</keyword>
<dbReference type="SUPFAM" id="SSF53850">
    <property type="entry name" value="Periplasmic binding protein-like II"/>
    <property type="match status" value="1"/>
</dbReference>
<dbReference type="RefSeq" id="WP_168151262.1">
    <property type="nucleotide sequence ID" value="NZ_JAAWVT010000002.1"/>
</dbReference>
<dbReference type="Proteomes" id="UP000746595">
    <property type="component" value="Unassembled WGS sequence"/>
</dbReference>
<evidence type="ECO:0000313" key="3">
    <source>
        <dbReference type="Proteomes" id="UP000746595"/>
    </source>
</evidence>
<name>A0ABX1G279_9MICC</name>